<reference evidence="2 3" key="1">
    <citation type="journal article" date="2017" name="Curr. Biol.">
        <title>Genome architecture and evolution of a unichromosomal asexual nematode.</title>
        <authorList>
            <person name="Fradin H."/>
            <person name="Zegar C."/>
            <person name="Gutwein M."/>
            <person name="Lucas J."/>
            <person name="Kovtun M."/>
            <person name="Corcoran D."/>
            <person name="Baugh L.R."/>
            <person name="Kiontke K."/>
            <person name="Gunsalus K."/>
            <person name="Fitch D.H."/>
            <person name="Piano F."/>
        </authorList>
    </citation>
    <scope>NUCLEOTIDE SEQUENCE [LARGE SCALE GENOMIC DNA]</scope>
    <source>
        <strain evidence="2">PF1309</strain>
    </source>
</reference>
<comment type="caution">
    <text evidence="2">The sequence shown here is derived from an EMBL/GenBank/DDBJ whole genome shotgun (WGS) entry which is preliminary data.</text>
</comment>
<feature type="compositionally biased region" description="Basic residues" evidence="1">
    <location>
        <begin position="9"/>
        <end position="21"/>
    </location>
</feature>
<evidence type="ECO:0000313" key="2">
    <source>
        <dbReference type="EMBL" id="PAV93778.1"/>
    </source>
</evidence>
<proteinExistence type="predicted"/>
<name>A0A2A2M5K2_9BILA</name>
<sequence>MTWINNLQKRPRQRAVRRRGHAGAAGETDTPREKGSLQLTTEAEPGVAGPTRSRCMTPRWPGMCAALPQKSRWLALVCAPRRTTDRVIARSEATRQSRAYRARLWIASLRSQ</sequence>
<dbReference type="AlphaFoldDB" id="A0A2A2M5K2"/>
<accession>A0A2A2M5K2</accession>
<keyword evidence="3" id="KW-1185">Reference proteome</keyword>
<feature type="region of interest" description="Disordered" evidence="1">
    <location>
        <begin position="1"/>
        <end position="54"/>
    </location>
</feature>
<evidence type="ECO:0000256" key="1">
    <source>
        <dbReference type="SAM" id="MobiDB-lite"/>
    </source>
</evidence>
<gene>
    <name evidence="2" type="ORF">WR25_00181</name>
</gene>
<organism evidence="2 3">
    <name type="scientific">Diploscapter pachys</name>
    <dbReference type="NCBI Taxonomy" id="2018661"/>
    <lineage>
        <taxon>Eukaryota</taxon>
        <taxon>Metazoa</taxon>
        <taxon>Ecdysozoa</taxon>
        <taxon>Nematoda</taxon>
        <taxon>Chromadorea</taxon>
        <taxon>Rhabditida</taxon>
        <taxon>Rhabditina</taxon>
        <taxon>Rhabditomorpha</taxon>
        <taxon>Rhabditoidea</taxon>
        <taxon>Rhabditidae</taxon>
        <taxon>Diploscapter</taxon>
    </lineage>
</organism>
<dbReference type="EMBL" id="LIAE01004351">
    <property type="protein sequence ID" value="PAV93778.1"/>
    <property type="molecule type" value="Genomic_DNA"/>
</dbReference>
<dbReference type="Proteomes" id="UP000218231">
    <property type="component" value="Unassembled WGS sequence"/>
</dbReference>
<evidence type="ECO:0000313" key="3">
    <source>
        <dbReference type="Proteomes" id="UP000218231"/>
    </source>
</evidence>
<protein>
    <submittedName>
        <fullName evidence="2">Uncharacterized protein</fullName>
    </submittedName>
</protein>